<protein>
    <submittedName>
        <fullName evidence="2">Uncharacterized protein</fullName>
    </submittedName>
</protein>
<evidence type="ECO:0000313" key="2">
    <source>
        <dbReference type="EMBL" id="MBK6299809.1"/>
    </source>
</evidence>
<evidence type="ECO:0000313" key="3">
    <source>
        <dbReference type="Proteomes" id="UP000718281"/>
    </source>
</evidence>
<sequence length="356" mass="36978">MMRVRDAASEALRNLITGTGRPAAIAIAVTLCAAVLVGLEVGSVAMLVTRANEFQAAGGSTLILESAQQVDAGACHRLESLAGVDGAAAVTVNSHTAHPANLPQQAMPVVRATPGLAGILGVRPDGAGVWVSQEAADQLGLQVGSTIVLDGQSTRVAAVYAYPEDGRRPGLGYAVVEPVPASGVFDECWVRSWPVSDAIVPALTATSFHPGQEQSQRRLSQLNGTKGATFDGASELARRPSALAGTAALVAGLLIGYAAWRLRRLELASARHAGVPTRALWLTAMVEVVALLAIMWAWGAVVTLWATRGLSPGDAGQVLPFAGRVLLSISVGLILGASVAVWTARERQLFDFFKGR</sequence>
<comment type="caution">
    <text evidence="2">The sequence shown here is derived from an EMBL/GenBank/DDBJ whole genome shotgun (WGS) entry which is preliminary data.</text>
</comment>
<keyword evidence="1" id="KW-0812">Transmembrane</keyword>
<accession>A0A935CC83</accession>
<evidence type="ECO:0000256" key="1">
    <source>
        <dbReference type="SAM" id="Phobius"/>
    </source>
</evidence>
<keyword evidence="1" id="KW-1133">Transmembrane helix</keyword>
<reference evidence="2 3" key="1">
    <citation type="submission" date="2020-10" db="EMBL/GenBank/DDBJ databases">
        <title>Connecting structure to function with the recovery of over 1000 high-quality activated sludge metagenome-assembled genomes encoding full-length rRNA genes using long-read sequencing.</title>
        <authorList>
            <person name="Singleton C.M."/>
            <person name="Petriglieri F."/>
            <person name="Kristensen J.M."/>
            <person name="Kirkegaard R.H."/>
            <person name="Michaelsen T.Y."/>
            <person name="Andersen M.H."/>
            <person name="Karst S.M."/>
            <person name="Dueholm M.S."/>
            <person name="Nielsen P.H."/>
            <person name="Albertsen M."/>
        </authorList>
    </citation>
    <scope>NUCLEOTIDE SEQUENCE [LARGE SCALE GENOMIC DNA]</scope>
    <source>
        <strain evidence="2">AalE_18-Q3-R2-46_BAT3C.188</strain>
    </source>
</reference>
<gene>
    <name evidence="2" type="ORF">IPF40_01715</name>
</gene>
<organism evidence="2 3">
    <name type="scientific">Candidatus Phosphoribacter hodrii</name>
    <dbReference type="NCBI Taxonomy" id="2953743"/>
    <lineage>
        <taxon>Bacteria</taxon>
        <taxon>Bacillati</taxon>
        <taxon>Actinomycetota</taxon>
        <taxon>Actinomycetes</taxon>
        <taxon>Micrococcales</taxon>
        <taxon>Dermatophilaceae</taxon>
        <taxon>Candidatus Phosphoribacter</taxon>
    </lineage>
</organism>
<dbReference type="AlphaFoldDB" id="A0A935CC83"/>
<name>A0A935CC83_9MICO</name>
<proteinExistence type="predicted"/>
<dbReference type="EMBL" id="JADIXZ010000001">
    <property type="protein sequence ID" value="MBK6299809.1"/>
    <property type="molecule type" value="Genomic_DNA"/>
</dbReference>
<dbReference type="Proteomes" id="UP000718281">
    <property type="component" value="Unassembled WGS sequence"/>
</dbReference>
<feature type="transmembrane region" description="Helical" evidence="1">
    <location>
        <begin position="242"/>
        <end position="260"/>
    </location>
</feature>
<feature type="transmembrane region" description="Helical" evidence="1">
    <location>
        <begin position="325"/>
        <end position="344"/>
    </location>
</feature>
<keyword evidence="1" id="KW-0472">Membrane</keyword>
<feature type="transmembrane region" description="Helical" evidence="1">
    <location>
        <begin position="23"/>
        <end position="48"/>
    </location>
</feature>
<feature type="transmembrane region" description="Helical" evidence="1">
    <location>
        <begin position="280"/>
        <end position="305"/>
    </location>
</feature>